<accession>A0AAX3U077</accession>
<evidence type="ECO:0000313" key="2">
    <source>
        <dbReference type="Proteomes" id="UP001239257"/>
    </source>
</evidence>
<dbReference type="RefSeq" id="WP_172532661.1">
    <property type="nucleotide sequence ID" value="NZ_CP118709.1"/>
</dbReference>
<protein>
    <recommendedName>
        <fullName evidence="3">LRAT domain-containing protein</fullName>
    </recommendedName>
</protein>
<gene>
    <name evidence="1" type="ORF">PYE51_07510</name>
</gene>
<evidence type="ECO:0008006" key="3">
    <source>
        <dbReference type="Google" id="ProtNLM"/>
    </source>
</evidence>
<dbReference type="EMBL" id="CP118709">
    <property type="protein sequence ID" value="WGK80520.1"/>
    <property type="molecule type" value="Genomic_DNA"/>
</dbReference>
<sequence>MTIKVRKIANTSVNIKKQKCFRGIRCWFSAQIKNRHSSIVNSTSADRIVNRLCEGNHRVALISFGKSKHSAVVIRYPDGQFIYVSMYGNHPLYRNKVTRERVREVINWDMHQWKDGVDENNLVLFSESALDIEKIAKHILSNIFAFRFNPITNNCSRFAADVLIAGYNGSREKLKHDRRFQMPANTLQLAKEIKANQSKPME</sequence>
<proteinExistence type="predicted"/>
<dbReference type="AlphaFoldDB" id="A0AAX3U077"/>
<organism evidence="1 2">
    <name type="scientific">Vibrio aestuarianus</name>
    <dbReference type="NCBI Taxonomy" id="28171"/>
    <lineage>
        <taxon>Bacteria</taxon>
        <taxon>Pseudomonadati</taxon>
        <taxon>Pseudomonadota</taxon>
        <taxon>Gammaproteobacteria</taxon>
        <taxon>Vibrionales</taxon>
        <taxon>Vibrionaceae</taxon>
        <taxon>Vibrio</taxon>
    </lineage>
</organism>
<dbReference type="Proteomes" id="UP001239257">
    <property type="component" value="Chromosome 1"/>
</dbReference>
<reference evidence="1" key="1">
    <citation type="submission" date="2022-02" db="EMBL/GenBank/DDBJ databases">
        <title>Emergence and expansion in Europe of a Vibrio aestuarianus clonal complex pathogenic for oysters.</title>
        <authorList>
            <person name="Mesnil A."/>
            <person name="Travers M.-A."/>
        </authorList>
    </citation>
    <scope>NUCLEOTIDE SEQUENCE</scope>
    <source>
        <strain evidence="1">U29</strain>
    </source>
</reference>
<evidence type="ECO:0000313" key="1">
    <source>
        <dbReference type="EMBL" id="WGK80520.1"/>
    </source>
</evidence>
<name>A0AAX3U077_9VIBR</name>